<dbReference type="PANTHER" id="PTHR45674">
    <property type="entry name" value="DNA LIGASE 1/3 FAMILY MEMBER"/>
    <property type="match status" value="1"/>
</dbReference>
<keyword evidence="2" id="KW-0132">Cell division</keyword>
<keyword evidence="8" id="KW-0460">Magnesium</keyword>
<keyword evidence="4" id="KW-0479">Metal-binding</keyword>
<evidence type="ECO:0000256" key="13">
    <source>
        <dbReference type="ARBA" id="ARBA00054532"/>
    </source>
</evidence>
<gene>
    <name evidence="17" type="ORF">DVS28_a2142</name>
</gene>
<dbReference type="OrthoDB" id="3733803at2"/>
<dbReference type="GO" id="GO:0071897">
    <property type="term" value="P:DNA biosynthetic process"/>
    <property type="evidence" value="ECO:0007669"/>
    <property type="project" value="InterPro"/>
</dbReference>
<name>A0A346XX78_9ACTN</name>
<dbReference type="Pfam" id="PF04675">
    <property type="entry name" value="DNA_ligase_A_N"/>
    <property type="match status" value="1"/>
</dbReference>
<comment type="catalytic activity">
    <reaction evidence="12 14">
        <text>ATP + (deoxyribonucleotide)n-3'-hydroxyl + 5'-phospho-(deoxyribonucleotide)m = (deoxyribonucleotide)n+m + AMP + diphosphate.</text>
        <dbReference type="EC" id="6.5.1.1"/>
    </reaction>
</comment>
<evidence type="ECO:0000313" key="17">
    <source>
        <dbReference type="EMBL" id="AXV06825.1"/>
    </source>
</evidence>
<keyword evidence="9 14" id="KW-0233">DNA recombination</keyword>
<dbReference type="SUPFAM" id="SSF56091">
    <property type="entry name" value="DNA ligase/mRNA capping enzyme, catalytic domain"/>
    <property type="match status" value="1"/>
</dbReference>
<dbReference type="InterPro" id="IPR050191">
    <property type="entry name" value="ATP-dep_DNA_ligase"/>
</dbReference>
<evidence type="ECO:0000256" key="7">
    <source>
        <dbReference type="ARBA" id="ARBA00022840"/>
    </source>
</evidence>
<dbReference type="AlphaFoldDB" id="A0A346XX78"/>
<comment type="similarity">
    <text evidence="15">Belongs to the ATP-dependent DNA ligase family.</text>
</comment>
<dbReference type="InterPro" id="IPR016059">
    <property type="entry name" value="DNA_ligase_ATP-dep_CS"/>
</dbReference>
<dbReference type="Gene3D" id="1.10.3260.10">
    <property type="entry name" value="DNA ligase, ATP-dependent, N-terminal domain"/>
    <property type="match status" value="1"/>
</dbReference>
<keyword evidence="1 14" id="KW-0436">Ligase</keyword>
<evidence type="ECO:0000256" key="4">
    <source>
        <dbReference type="ARBA" id="ARBA00022723"/>
    </source>
</evidence>
<dbReference type="InterPro" id="IPR036599">
    <property type="entry name" value="DNA_ligase_N_sf"/>
</dbReference>
<dbReference type="GO" id="GO:0003677">
    <property type="term" value="F:DNA binding"/>
    <property type="evidence" value="ECO:0007669"/>
    <property type="project" value="InterPro"/>
</dbReference>
<evidence type="ECO:0000256" key="15">
    <source>
        <dbReference type="RuleBase" id="RU004196"/>
    </source>
</evidence>
<evidence type="ECO:0000256" key="10">
    <source>
        <dbReference type="ARBA" id="ARBA00023204"/>
    </source>
</evidence>
<proteinExistence type="inferred from homology"/>
<evidence type="ECO:0000256" key="3">
    <source>
        <dbReference type="ARBA" id="ARBA00022705"/>
    </source>
</evidence>
<keyword evidence="18" id="KW-1185">Reference proteome</keyword>
<dbReference type="FunFam" id="2.40.50.140:FF:000163">
    <property type="entry name" value="Probable DNA ligase"/>
    <property type="match status" value="1"/>
</dbReference>
<dbReference type="InterPro" id="IPR012340">
    <property type="entry name" value="NA-bd_OB-fold"/>
</dbReference>
<reference evidence="17 18" key="1">
    <citation type="submission" date="2018-09" db="EMBL/GenBank/DDBJ databases">
        <title>Complete genome sequence of Euzebya sp. DY32-46 isolated from seawater of Pacific Ocean.</title>
        <authorList>
            <person name="Xu L."/>
            <person name="Wu Y.-H."/>
            <person name="Xu X.-W."/>
        </authorList>
    </citation>
    <scope>NUCLEOTIDE SEQUENCE [LARGE SCALE GENOMIC DNA]</scope>
    <source>
        <strain evidence="17 18">DY32-46</strain>
    </source>
</reference>
<keyword evidence="11" id="KW-0131">Cell cycle</keyword>
<dbReference type="InterPro" id="IPR000977">
    <property type="entry name" value="DNA_ligase_ATP-dep"/>
</dbReference>
<comment type="function">
    <text evidence="13">DNA ligase that seals nicks in double-stranded DNA during DNA replication, DNA recombination and DNA repair.</text>
</comment>
<dbReference type="GO" id="GO:0005524">
    <property type="term" value="F:ATP binding"/>
    <property type="evidence" value="ECO:0007669"/>
    <property type="project" value="UniProtKB-KW"/>
</dbReference>
<keyword evidence="7 14" id="KW-0067">ATP-binding</keyword>
<evidence type="ECO:0000256" key="2">
    <source>
        <dbReference type="ARBA" id="ARBA00022618"/>
    </source>
</evidence>
<dbReference type="GO" id="GO:0006260">
    <property type="term" value="P:DNA replication"/>
    <property type="evidence" value="ECO:0007669"/>
    <property type="project" value="UniProtKB-KW"/>
</dbReference>
<keyword evidence="6 14" id="KW-0227">DNA damage</keyword>
<sequence>MTTGRLADLVAASDALADEPGRNEKVRIIVEALLAAGDRADLAARYLAGDPPQDRLEVGWAAVRDADTAPAEDASLTLDDVDAALEVLATAGGPGSRGARMTALNGLLARATSAEQAFLRHLVMGEMRHGASAGMVAKGIAKAADVPETVVRRALMLSADLGEVATLALTGGRPALEAVGLVVGRGVQPMLASTTESVTEVVEELGTAVVEWKLDGARIQVHVDGEDVVVFTRNLNDITSRSADVVAAARALPMQQAILDGEVLAMGTDGLPWAFQDTMSAFSRDEGERPALSPFFFDLLHVDGEDLIDQPLSARRQRLTALVPDHLRIPSVIVEDAAAGEAVAVESLDRGHEGVMVKALDAPYAAGRRGKQWRKVKPVKTLDLVVLAVEWGSGRRQGWLSNIHLGARIDGPDGQPEFVMLGKTFKGMTDAMLEWQTARFLELETHRDQRAVHVRPEQVVEIALDGVQTSRRYPGGVALRFARVIGYRDDKSPAEVDTLDTVRALGGLPPR</sequence>
<dbReference type="GO" id="GO:0006310">
    <property type="term" value="P:DNA recombination"/>
    <property type="evidence" value="ECO:0007669"/>
    <property type="project" value="UniProtKB-KW"/>
</dbReference>
<dbReference type="PROSITE" id="PS00697">
    <property type="entry name" value="DNA_LIGASE_A1"/>
    <property type="match status" value="1"/>
</dbReference>
<dbReference type="InterPro" id="IPR012308">
    <property type="entry name" value="DNA_ligase_ATP-dep_N"/>
</dbReference>
<dbReference type="KEGG" id="euz:DVS28_a2142"/>
<evidence type="ECO:0000256" key="6">
    <source>
        <dbReference type="ARBA" id="ARBA00022763"/>
    </source>
</evidence>
<dbReference type="InterPro" id="IPR012309">
    <property type="entry name" value="DNA_ligase_ATP-dep_C"/>
</dbReference>
<dbReference type="EC" id="6.5.1.1" evidence="14"/>
<dbReference type="EMBL" id="CP031165">
    <property type="protein sequence ID" value="AXV06825.1"/>
    <property type="molecule type" value="Genomic_DNA"/>
</dbReference>
<dbReference type="PROSITE" id="PS50160">
    <property type="entry name" value="DNA_LIGASE_A3"/>
    <property type="match status" value="1"/>
</dbReference>
<dbReference type="Proteomes" id="UP000264006">
    <property type="component" value="Chromosome"/>
</dbReference>
<evidence type="ECO:0000256" key="9">
    <source>
        <dbReference type="ARBA" id="ARBA00023172"/>
    </source>
</evidence>
<evidence type="ECO:0000256" key="5">
    <source>
        <dbReference type="ARBA" id="ARBA00022741"/>
    </source>
</evidence>
<dbReference type="GO" id="GO:0046872">
    <property type="term" value="F:metal ion binding"/>
    <property type="evidence" value="ECO:0007669"/>
    <property type="project" value="UniProtKB-KW"/>
</dbReference>
<dbReference type="GO" id="GO:0051301">
    <property type="term" value="P:cell division"/>
    <property type="evidence" value="ECO:0007669"/>
    <property type="project" value="UniProtKB-KW"/>
</dbReference>
<evidence type="ECO:0000256" key="8">
    <source>
        <dbReference type="ARBA" id="ARBA00022842"/>
    </source>
</evidence>
<dbReference type="SUPFAM" id="SSF50249">
    <property type="entry name" value="Nucleic acid-binding proteins"/>
    <property type="match status" value="1"/>
</dbReference>
<dbReference type="CDD" id="cd07901">
    <property type="entry name" value="Adenylation_DNA_ligase_Arch_LigB"/>
    <property type="match status" value="1"/>
</dbReference>
<accession>A0A346XX78</accession>
<evidence type="ECO:0000259" key="16">
    <source>
        <dbReference type="PROSITE" id="PS50160"/>
    </source>
</evidence>
<evidence type="ECO:0000256" key="11">
    <source>
        <dbReference type="ARBA" id="ARBA00023306"/>
    </source>
</evidence>
<evidence type="ECO:0000256" key="12">
    <source>
        <dbReference type="ARBA" id="ARBA00034003"/>
    </source>
</evidence>
<dbReference type="PANTHER" id="PTHR45674:SF13">
    <property type="entry name" value="DNA LIGASE-RELATED"/>
    <property type="match status" value="1"/>
</dbReference>
<dbReference type="GO" id="GO:0003910">
    <property type="term" value="F:DNA ligase (ATP) activity"/>
    <property type="evidence" value="ECO:0007669"/>
    <property type="project" value="UniProtKB-EC"/>
</dbReference>
<organism evidence="17 18">
    <name type="scientific">Euzebya pacifica</name>
    <dbReference type="NCBI Taxonomy" id="1608957"/>
    <lineage>
        <taxon>Bacteria</taxon>
        <taxon>Bacillati</taxon>
        <taxon>Actinomycetota</taxon>
        <taxon>Nitriliruptoria</taxon>
        <taxon>Euzebyales</taxon>
    </lineage>
</organism>
<evidence type="ECO:0000313" key="18">
    <source>
        <dbReference type="Proteomes" id="UP000264006"/>
    </source>
</evidence>
<dbReference type="InterPro" id="IPR012310">
    <property type="entry name" value="DNA_ligase_ATP-dep_cent"/>
</dbReference>
<keyword evidence="5 14" id="KW-0547">Nucleotide-binding</keyword>
<evidence type="ECO:0000256" key="1">
    <source>
        <dbReference type="ARBA" id="ARBA00022598"/>
    </source>
</evidence>
<evidence type="ECO:0000256" key="14">
    <source>
        <dbReference type="RuleBase" id="RU000617"/>
    </source>
</evidence>
<dbReference type="Gene3D" id="3.30.470.30">
    <property type="entry name" value="DNA ligase/mRNA capping enzyme"/>
    <property type="match status" value="1"/>
</dbReference>
<keyword evidence="3" id="KW-0235">DNA replication</keyword>
<dbReference type="Pfam" id="PF01068">
    <property type="entry name" value="DNA_ligase_A_M"/>
    <property type="match status" value="1"/>
</dbReference>
<protein>
    <recommendedName>
        <fullName evidence="14">DNA ligase</fullName>
        <ecNumber evidence="14">6.5.1.1</ecNumber>
    </recommendedName>
</protein>
<dbReference type="Pfam" id="PF04679">
    <property type="entry name" value="DNA_ligase_A_C"/>
    <property type="match status" value="1"/>
</dbReference>
<dbReference type="SUPFAM" id="SSF117018">
    <property type="entry name" value="ATP-dependent DNA ligase DNA-binding domain"/>
    <property type="match status" value="1"/>
</dbReference>
<keyword evidence="10 14" id="KW-0234">DNA repair</keyword>
<feature type="domain" description="ATP-dependent DNA ligase family profile" evidence="16">
    <location>
        <begin position="295"/>
        <end position="409"/>
    </location>
</feature>
<dbReference type="NCBIfam" id="NF002868">
    <property type="entry name" value="PRK03180.1"/>
    <property type="match status" value="1"/>
</dbReference>
<dbReference type="GO" id="GO:0006281">
    <property type="term" value="P:DNA repair"/>
    <property type="evidence" value="ECO:0007669"/>
    <property type="project" value="UniProtKB-KW"/>
</dbReference>
<dbReference type="Gene3D" id="2.40.50.140">
    <property type="entry name" value="Nucleic acid-binding proteins"/>
    <property type="match status" value="1"/>
</dbReference>
<dbReference type="RefSeq" id="WP_114591416.1">
    <property type="nucleotide sequence ID" value="NZ_CP031165.1"/>
</dbReference>
<dbReference type="NCBIfam" id="TIGR00574">
    <property type="entry name" value="dnl1"/>
    <property type="match status" value="1"/>
</dbReference>